<dbReference type="Gene3D" id="3.40.50.720">
    <property type="entry name" value="NAD(P)-binding Rossmann-like Domain"/>
    <property type="match status" value="1"/>
</dbReference>
<dbReference type="Gene3D" id="3.90.180.10">
    <property type="entry name" value="Medium-chain alcohol dehydrogenases, catalytic domain"/>
    <property type="match status" value="1"/>
</dbReference>
<feature type="domain" description="Enoyl reductase (ER)" evidence="1">
    <location>
        <begin position="14"/>
        <end position="324"/>
    </location>
</feature>
<gene>
    <name evidence="2" type="ORF">GCM10007320_16930</name>
</gene>
<keyword evidence="3" id="KW-1185">Reference proteome</keyword>
<dbReference type="InterPro" id="IPR036291">
    <property type="entry name" value="NAD(P)-bd_dom_sf"/>
</dbReference>
<protein>
    <submittedName>
        <fullName evidence="2">NADPH:quinone oxidoreductase</fullName>
    </submittedName>
</protein>
<dbReference type="InterPro" id="IPR013154">
    <property type="entry name" value="ADH-like_N"/>
</dbReference>
<dbReference type="Pfam" id="PF13602">
    <property type="entry name" value="ADH_zinc_N_2"/>
    <property type="match status" value="1"/>
</dbReference>
<sequence length="339" mass="35688">MSTYLALVCNRLSDDLSGLQLRAMARRALAPSEVRVRIHGAGLNFPDLLMARGGYQFKPELPFVPGMEGSGTVLECGAQVSVWRPGDEVCFNEKTGALAQEIVLPATALRRRPEQLNLDEAACHHVAGLTAVVALEVIGKLRPSERLLVHGARGGVGHACARLGQHLGAEVIATATDPQQIAALAALGIRTLSARPGFRDAVLQHTDGRGVDVVVDPVGGDVFDESLRAVAWGGRLLVLGFASGRIATLATNRALIKGLAVFGVRAGEYLRRHPQQRAEVFARVEALANQGVLRPLIGRTYALGEAVQALQALEGRGVAGKILVRTADASAAPAAGGRL</sequence>
<dbReference type="PANTHER" id="PTHR43677:SF4">
    <property type="entry name" value="QUINONE OXIDOREDUCTASE-LIKE PROTEIN 2"/>
    <property type="match status" value="1"/>
</dbReference>
<dbReference type="CDD" id="cd08241">
    <property type="entry name" value="QOR1"/>
    <property type="match status" value="1"/>
</dbReference>
<name>A0ABQ3FYZ9_9BURK</name>
<dbReference type="SUPFAM" id="SSF50129">
    <property type="entry name" value="GroES-like"/>
    <property type="match status" value="1"/>
</dbReference>
<dbReference type="SUPFAM" id="SSF51735">
    <property type="entry name" value="NAD(P)-binding Rossmann-fold domains"/>
    <property type="match status" value="1"/>
</dbReference>
<dbReference type="Proteomes" id="UP000626210">
    <property type="component" value="Unassembled WGS sequence"/>
</dbReference>
<dbReference type="InterPro" id="IPR020843">
    <property type="entry name" value="ER"/>
</dbReference>
<accession>A0ABQ3FYZ9</accession>
<evidence type="ECO:0000313" key="3">
    <source>
        <dbReference type="Proteomes" id="UP000626210"/>
    </source>
</evidence>
<comment type="caution">
    <text evidence="2">The sequence shown here is derived from an EMBL/GenBank/DDBJ whole genome shotgun (WGS) entry which is preliminary data.</text>
</comment>
<evidence type="ECO:0000259" key="1">
    <source>
        <dbReference type="SMART" id="SM00829"/>
    </source>
</evidence>
<dbReference type="RefSeq" id="WP_189686519.1">
    <property type="nucleotide sequence ID" value="NZ_BMYK01000004.1"/>
</dbReference>
<dbReference type="Pfam" id="PF08240">
    <property type="entry name" value="ADH_N"/>
    <property type="match status" value="1"/>
</dbReference>
<dbReference type="InterPro" id="IPR011032">
    <property type="entry name" value="GroES-like_sf"/>
</dbReference>
<reference evidence="3" key="1">
    <citation type="journal article" date="2019" name="Int. J. Syst. Evol. Microbiol.">
        <title>The Global Catalogue of Microorganisms (GCM) 10K type strain sequencing project: providing services to taxonomists for standard genome sequencing and annotation.</title>
        <authorList>
            <consortium name="The Broad Institute Genomics Platform"/>
            <consortium name="The Broad Institute Genome Sequencing Center for Infectious Disease"/>
            <person name="Wu L."/>
            <person name="Ma J."/>
        </authorList>
    </citation>
    <scope>NUCLEOTIDE SEQUENCE [LARGE SCALE GENOMIC DNA]</scope>
    <source>
        <strain evidence="3">KCTC 23314</strain>
    </source>
</reference>
<proteinExistence type="predicted"/>
<dbReference type="SMART" id="SM00829">
    <property type="entry name" value="PKS_ER"/>
    <property type="match status" value="1"/>
</dbReference>
<evidence type="ECO:0000313" key="2">
    <source>
        <dbReference type="EMBL" id="GHC77408.1"/>
    </source>
</evidence>
<dbReference type="EMBL" id="BMYK01000004">
    <property type="protein sequence ID" value="GHC77408.1"/>
    <property type="molecule type" value="Genomic_DNA"/>
</dbReference>
<organism evidence="2 3">
    <name type="scientific">Pseudorhodoferax aquiterrae</name>
    <dbReference type="NCBI Taxonomy" id="747304"/>
    <lineage>
        <taxon>Bacteria</taxon>
        <taxon>Pseudomonadati</taxon>
        <taxon>Pseudomonadota</taxon>
        <taxon>Betaproteobacteria</taxon>
        <taxon>Burkholderiales</taxon>
        <taxon>Comamonadaceae</taxon>
    </lineage>
</organism>
<dbReference type="InterPro" id="IPR051397">
    <property type="entry name" value="Zn-ADH-like_protein"/>
</dbReference>
<dbReference type="PANTHER" id="PTHR43677">
    <property type="entry name" value="SHORT-CHAIN DEHYDROGENASE/REDUCTASE"/>
    <property type="match status" value="1"/>
</dbReference>